<gene>
    <name evidence="1" type="ORF">AGLY_013158</name>
</gene>
<sequence>MIWKKVFTKRNNFVALTATAAQNPGFASTLSLCRTSSSFRLDSQKMDSKSLKDRPLFAVVGCTGTGKTKLGVKLAQELGGEVVSADSIQVKVIEVNCINIITVIVIDYRGNCDNVKFDVLRKYVMHTVNTFSINIFILKLSQVEYDLSLFFKQKINPIQTLIVKHCRQEWNVLNLTINLLITDNTKINFGQRILTTRPTTTTLCRIKHKERKSVVNISYNDIISIDNIQVPWGIKNNNMLKYKTDYVDTYFSDLINRVPLENLCSYSSTKFTTLHMIPRDLFVEEIIAYSPYATEKKNTYNPRNIACRFSAFLLSAVAEYWETGFLPVISPEHTALLDTPIRINVASVSYTYSAVLVNRYFRISGRLEYGASKKKEKKKKEIESRPSNMDVRTLESTKANSAAYLRPFIKKKNRIIAIKPPTYNSSFFHCHAVSYLYVIHFDLQMISPTGETDFIGMFMNPVDYISPASTYYRQFITIAINGDGVALNLNNSYNRGPVKWGMSRK</sequence>
<dbReference type="SUPFAM" id="SSF52540">
    <property type="entry name" value="P-loop containing nucleoside triphosphate hydrolases"/>
    <property type="match status" value="1"/>
</dbReference>
<accession>A0A6G0T5V5</accession>
<evidence type="ECO:0000313" key="2">
    <source>
        <dbReference type="Proteomes" id="UP000475862"/>
    </source>
</evidence>
<dbReference type="InterPro" id="IPR027417">
    <property type="entry name" value="P-loop_NTPase"/>
</dbReference>
<dbReference type="Gene3D" id="3.40.50.300">
    <property type="entry name" value="P-loop containing nucleotide triphosphate hydrolases"/>
    <property type="match status" value="1"/>
</dbReference>
<dbReference type="EMBL" id="VYZN01000054">
    <property type="protein sequence ID" value="KAE9526510.1"/>
    <property type="molecule type" value="Genomic_DNA"/>
</dbReference>
<keyword evidence="2" id="KW-1185">Reference proteome</keyword>
<dbReference type="AlphaFoldDB" id="A0A6G0T5V5"/>
<protein>
    <submittedName>
        <fullName evidence="1">Uncharacterized protein</fullName>
    </submittedName>
</protein>
<comment type="caution">
    <text evidence="1">The sequence shown here is derived from an EMBL/GenBank/DDBJ whole genome shotgun (WGS) entry which is preliminary data.</text>
</comment>
<proteinExistence type="predicted"/>
<dbReference type="Proteomes" id="UP000475862">
    <property type="component" value="Unassembled WGS sequence"/>
</dbReference>
<organism evidence="1 2">
    <name type="scientific">Aphis glycines</name>
    <name type="common">Soybean aphid</name>
    <dbReference type="NCBI Taxonomy" id="307491"/>
    <lineage>
        <taxon>Eukaryota</taxon>
        <taxon>Metazoa</taxon>
        <taxon>Ecdysozoa</taxon>
        <taxon>Arthropoda</taxon>
        <taxon>Hexapoda</taxon>
        <taxon>Insecta</taxon>
        <taxon>Pterygota</taxon>
        <taxon>Neoptera</taxon>
        <taxon>Paraneoptera</taxon>
        <taxon>Hemiptera</taxon>
        <taxon>Sternorrhyncha</taxon>
        <taxon>Aphidomorpha</taxon>
        <taxon>Aphidoidea</taxon>
        <taxon>Aphididae</taxon>
        <taxon>Aphidini</taxon>
        <taxon>Aphis</taxon>
        <taxon>Aphis</taxon>
    </lineage>
</organism>
<name>A0A6G0T5V5_APHGL</name>
<reference evidence="1 2" key="1">
    <citation type="submission" date="2019-08" db="EMBL/GenBank/DDBJ databases">
        <title>The genome of the soybean aphid Biotype 1, its phylome, world population structure and adaptation to the North American continent.</title>
        <authorList>
            <person name="Giordano R."/>
            <person name="Donthu R.K."/>
            <person name="Hernandez A.G."/>
            <person name="Wright C.L."/>
            <person name="Zimin A.V."/>
        </authorList>
    </citation>
    <scope>NUCLEOTIDE SEQUENCE [LARGE SCALE GENOMIC DNA]</scope>
    <source>
        <tissue evidence="1">Whole aphids</tissue>
    </source>
</reference>
<dbReference type="Pfam" id="PF01745">
    <property type="entry name" value="IPT"/>
    <property type="match status" value="1"/>
</dbReference>
<dbReference type="OrthoDB" id="775260at2759"/>
<evidence type="ECO:0000313" key="1">
    <source>
        <dbReference type="EMBL" id="KAE9526510.1"/>
    </source>
</evidence>